<dbReference type="EMBL" id="FR687360">
    <property type="protein sequence ID" value="CBW76768.1"/>
    <property type="molecule type" value="Genomic_DNA"/>
</dbReference>
<dbReference type="Proteomes" id="UP000007437">
    <property type="component" value="Plasmid pBRH01"/>
</dbReference>
<proteinExistence type="predicted"/>
<sequence>MLALHQMRQQLVRMRVMQVNQLRGLLYEFGVVLPQGRRLSIQAAQAAIAMLADQFPAMLIDSLREFRGDTDVYRALR</sequence>
<dbReference type="AlphaFoldDB" id="E5AUJ4"/>
<keyword evidence="1" id="KW-0614">Plasmid</keyword>
<reference evidence="1 2" key="1">
    <citation type="journal article" date="2011" name="J. Bacteriol.">
        <title>Complete genome sequence of Burkholderia rhizoxinica, an endosymbiont of Rhizopus microsporus.</title>
        <authorList>
            <person name="Lackner G."/>
            <person name="Moebius N."/>
            <person name="Partida-Martinez L."/>
            <person name="Hertweck C."/>
        </authorList>
    </citation>
    <scope>NUCLEOTIDE SEQUENCE [LARGE SCALE GENOMIC DNA]</scope>
    <source>
        <strain evidence="2">DSM 19002 / CIP 109453 / HKI 454</strain>
        <plasmid evidence="1 2">pBRH01</plasmid>
    </source>
</reference>
<dbReference type="HOGENOM" id="CLU_2631442_0_0_4"/>
<organism evidence="1 2">
    <name type="scientific">Mycetohabitans rhizoxinica (strain DSM 19002 / CIP 109453 / HKI 454)</name>
    <name type="common">Paraburkholderia rhizoxinica</name>
    <dbReference type="NCBI Taxonomy" id="882378"/>
    <lineage>
        <taxon>Bacteria</taxon>
        <taxon>Pseudomonadati</taxon>
        <taxon>Pseudomonadota</taxon>
        <taxon>Betaproteobacteria</taxon>
        <taxon>Burkholderiales</taxon>
        <taxon>Burkholderiaceae</taxon>
        <taxon>Mycetohabitans</taxon>
    </lineage>
</organism>
<protein>
    <submittedName>
        <fullName evidence="1">Transposase</fullName>
    </submittedName>
</protein>
<name>E5AUJ4_MYCRK</name>
<evidence type="ECO:0000313" key="1">
    <source>
        <dbReference type="EMBL" id="CBW76768.1"/>
    </source>
</evidence>
<evidence type="ECO:0000313" key="2">
    <source>
        <dbReference type="Proteomes" id="UP000007437"/>
    </source>
</evidence>
<gene>
    <name evidence="1" type="ordered locus">RBRH_04256</name>
</gene>
<dbReference type="eggNOG" id="COG3547">
    <property type="taxonomic scope" value="Bacteria"/>
</dbReference>
<accession>E5AUJ4</accession>
<geneLocation type="plasmid" evidence="1 2">
    <name>pBRH01</name>
</geneLocation>
<dbReference type="KEGG" id="brh:RBRH_04256"/>